<evidence type="ECO:0000256" key="1">
    <source>
        <dbReference type="SAM" id="Phobius"/>
    </source>
</evidence>
<dbReference type="RefSeq" id="XP_003677063.1">
    <property type="nucleotide sequence ID" value="XM_003677015.1"/>
</dbReference>
<dbReference type="FunCoup" id="G0VGT7">
    <property type="interactions" value="594"/>
</dbReference>
<dbReference type="KEGG" id="ncs:NCAS_0F02240"/>
<evidence type="ECO:0000313" key="4">
    <source>
        <dbReference type="Proteomes" id="UP000001640"/>
    </source>
</evidence>
<feature type="transmembrane region" description="Helical" evidence="1">
    <location>
        <begin position="604"/>
        <end position="627"/>
    </location>
</feature>
<evidence type="ECO:0008006" key="5">
    <source>
        <dbReference type="Google" id="ProtNLM"/>
    </source>
</evidence>
<dbReference type="EMBL" id="HE576757">
    <property type="protein sequence ID" value="CCC70708.1"/>
    <property type="molecule type" value="Genomic_DNA"/>
</dbReference>
<dbReference type="InterPro" id="IPR007245">
    <property type="entry name" value="PIG-T"/>
</dbReference>
<dbReference type="OrthoDB" id="331263at2759"/>
<organism evidence="3 4">
    <name type="scientific">Naumovozyma castellii</name>
    <name type="common">Yeast</name>
    <name type="synonym">Saccharomyces castellii</name>
    <dbReference type="NCBI Taxonomy" id="27288"/>
    <lineage>
        <taxon>Eukaryota</taxon>
        <taxon>Fungi</taxon>
        <taxon>Dikarya</taxon>
        <taxon>Ascomycota</taxon>
        <taxon>Saccharomycotina</taxon>
        <taxon>Saccharomycetes</taxon>
        <taxon>Saccharomycetales</taxon>
        <taxon>Saccharomycetaceae</taxon>
        <taxon>Naumovozyma</taxon>
    </lineage>
</organism>
<dbReference type="HOGENOM" id="CLU_021459_2_0_1"/>
<dbReference type="OMA" id="NHGHYIG"/>
<protein>
    <recommendedName>
        <fullName evidence="5">GPI transamidase component GPI16</fullName>
    </recommendedName>
</protein>
<dbReference type="PANTHER" id="PTHR12959">
    <property type="entry name" value="GPI TRANSAMIDASE COMPONENT PIG-T-RELATED"/>
    <property type="match status" value="1"/>
</dbReference>
<reference evidence="3 4" key="1">
    <citation type="journal article" date="2011" name="Proc. Natl. Acad. Sci. U.S.A.">
        <title>Evolutionary erosion of yeast sex chromosomes by mating-type switching accidents.</title>
        <authorList>
            <person name="Gordon J.L."/>
            <person name="Armisen D."/>
            <person name="Proux-Wera E."/>
            <person name="Oheigeartaigh S.S."/>
            <person name="Byrne K.P."/>
            <person name="Wolfe K.H."/>
        </authorList>
    </citation>
    <scope>NUCLEOTIDE SEQUENCE [LARGE SCALE GENOMIC DNA]</scope>
    <source>
        <strain evidence="4">ATCC 76901 / BCRC 22586 / CBS 4309 / NBRC 1992 / NRRL Y-12630</strain>
    </source>
</reference>
<dbReference type="eggNOG" id="KOG2407">
    <property type="taxonomic scope" value="Eukaryota"/>
</dbReference>
<keyword evidence="1" id="KW-1133">Transmembrane helix</keyword>
<sequence length="658" mass="73849">MRSGPIATICCFILNVVLFAQATELNVTSSSINDHDTNPSLELLVDTDDKTNSITSNDIEDVRVDDINERENFNVITINDDIQYPFNEKLLIRPLPNNNLLASFAFEMESETFIPGHDESRSDQYRHFTVFPKAIEAMLGSTSTRQLHLRFTRGFWDAESWGRLPHDGFKSGGSGVELWAIIEAGSQKEAFDQWKTLANSLSGLFCASINFIESSRTTYPVKSFQPKSTEEGLPIFGGDETKNNKLYLLRASLANEPICTENLTPLLKLLPTRGKSGISSLLDGHKVFDSMWHSLSIDVTTHCDFNTQTCKYDMDAEVDMVIHVPYTLARNEHPIPRPTPNSELRCDLTKPYDIYQCFPLPESNSLSFEVSEIFGKPIRGSNLISNNPSKVCVDIGDNHENNSWEALLKVNGSHFGTDDNCFDLENKDDYDIYISSSNTNEIGRHSEKEEDVPLYVSRSLTGYGQDRGGLRTVFTNPTNDTIRAVYFESLPWFMRLYLSTMKLESDAAGAGLDLHDVITSVHYVTAIDHKRPTHLEYTIEIPAGTSLAITCQFDKALLQFAEYPPDANHGFEIESAVVTILKPWSYQIRTSTLLLSLSTPDFSMPYNVIIITSTVLGLIYGSLYNLLVKKLVTIEEADEIASQVGLKSLITRLKKKFI</sequence>
<proteinExistence type="predicted"/>
<dbReference type="InParanoid" id="G0VGT7"/>
<dbReference type="GO" id="GO:0042765">
    <property type="term" value="C:GPI-anchor transamidase complex"/>
    <property type="evidence" value="ECO:0007669"/>
    <property type="project" value="EnsemblFungi"/>
</dbReference>
<gene>
    <name evidence="3" type="primary">NCAS0F02240</name>
    <name evidence="3" type="ordered locus">NCAS_0F02240</name>
</gene>
<evidence type="ECO:0000313" key="3">
    <source>
        <dbReference type="EMBL" id="CCC70708.1"/>
    </source>
</evidence>
<accession>G0VGT7</accession>
<keyword evidence="2" id="KW-0732">Signal</keyword>
<dbReference type="PANTHER" id="PTHR12959:SF11">
    <property type="entry name" value="GPI TRANSAMIDASE COMPONENT PIG-T"/>
    <property type="match status" value="1"/>
</dbReference>
<dbReference type="GeneID" id="96904356"/>
<dbReference type="Proteomes" id="UP000001640">
    <property type="component" value="Chromosome 6"/>
</dbReference>
<keyword evidence="1" id="KW-0812">Transmembrane</keyword>
<keyword evidence="4" id="KW-1185">Reference proteome</keyword>
<evidence type="ECO:0000256" key="2">
    <source>
        <dbReference type="SAM" id="SignalP"/>
    </source>
</evidence>
<reference key="2">
    <citation type="submission" date="2011-08" db="EMBL/GenBank/DDBJ databases">
        <title>Genome sequence of Naumovozyma castellii.</title>
        <authorList>
            <person name="Gordon J.L."/>
            <person name="Armisen D."/>
            <person name="Proux-Wera E."/>
            <person name="OhEigeartaigh S.S."/>
            <person name="Byrne K.P."/>
            <person name="Wolfe K.H."/>
        </authorList>
    </citation>
    <scope>NUCLEOTIDE SEQUENCE</scope>
    <source>
        <strain>Type strain:CBS 4309</strain>
    </source>
</reference>
<keyword evidence="1" id="KW-0472">Membrane</keyword>
<dbReference type="Pfam" id="PF04113">
    <property type="entry name" value="Gpi16"/>
    <property type="match status" value="1"/>
</dbReference>
<dbReference type="AlphaFoldDB" id="G0VGT7"/>
<dbReference type="GO" id="GO:0016255">
    <property type="term" value="P:attachment of GPI anchor to protein"/>
    <property type="evidence" value="ECO:0007669"/>
    <property type="project" value="EnsemblFungi"/>
</dbReference>
<feature type="chain" id="PRO_5003410498" description="GPI transamidase component GPI16" evidence="2">
    <location>
        <begin position="23"/>
        <end position="658"/>
    </location>
</feature>
<feature type="signal peptide" evidence="2">
    <location>
        <begin position="1"/>
        <end position="22"/>
    </location>
</feature>
<dbReference type="STRING" id="1064592.G0VGT7"/>
<name>G0VGT7_NAUCA</name>